<reference evidence="1" key="1">
    <citation type="submission" date="2020-10" db="EMBL/GenBank/DDBJ databases">
        <title>Bacterium isolated from coastal waters sediment.</title>
        <authorList>
            <person name="Chen R.-J."/>
            <person name="Lu D.-C."/>
            <person name="Zhu K.-L."/>
            <person name="Du Z.-J."/>
        </authorList>
    </citation>
    <scope>NUCLEOTIDE SEQUENCE</scope>
    <source>
        <strain evidence="1">N1Y112</strain>
    </source>
</reference>
<accession>A0A8J7FCQ9</accession>
<dbReference type="EMBL" id="JADEYS010000005">
    <property type="protein sequence ID" value="MBE9397009.1"/>
    <property type="molecule type" value="Genomic_DNA"/>
</dbReference>
<dbReference type="GO" id="GO:0043683">
    <property type="term" value="P:type IV pilus assembly"/>
    <property type="evidence" value="ECO:0007669"/>
    <property type="project" value="InterPro"/>
</dbReference>
<dbReference type="InterPro" id="IPR031982">
    <property type="entry name" value="PilE-like"/>
</dbReference>
<protein>
    <submittedName>
        <fullName evidence="1">Type IV pilin protein</fullName>
    </submittedName>
</protein>
<sequence length="126" mass="13383">MITVAIIGIIAAIAYPSYTDYVQQARRADGQGAMLQAAQWMERQFTVNGNYNSDFNSVDGDGNAIKPYDTDFYSIVVSGSTTSTYTIQGTPTGAQASDDCKILSVTSVGVKSAKESDGTAIDGCWD</sequence>
<gene>
    <name evidence="1" type="ORF">IOQ59_07010</name>
</gene>
<comment type="caution">
    <text evidence="1">The sequence shown here is derived from an EMBL/GenBank/DDBJ whole genome shotgun (WGS) entry which is preliminary data.</text>
</comment>
<dbReference type="Gene3D" id="3.30.700.10">
    <property type="entry name" value="Glycoprotein, Type 4 Pilin"/>
    <property type="match status" value="1"/>
</dbReference>
<evidence type="ECO:0000313" key="1">
    <source>
        <dbReference type="EMBL" id="MBE9397009.1"/>
    </source>
</evidence>
<dbReference type="InterPro" id="IPR045584">
    <property type="entry name" value="Pilin-like"/>
</dbReference>
<proteinExistence type="predicted"/>
<dbReference type="AlphaFoldDB" id="A0A8J7FCQ9"/>
<name>A0A8J7FCQ9_9GAMM</name>
<dbReference type="SUPFAM" id="SSF54523">
    <property type="entry name" value="Pili subunits"/>
    <property type="match status" value="1"/>
</dbReference>
<dbReference type="Proteomes" id="UP000640333">
    <property type="component" value="Unassembled WGS sequence"/>
</dbReference>
<dbReference type="Pfam" id="PF16732">
    <property type="entry name" value="ComP_DUS"/>
    <property type="match status" value="1"/>
</dbReference>
<keyword evidence="2" id="KW-1185">Reference proteome</keyword>
<organism evidence="1 2">
    <name type="scientific">Pontibacterium sinense</name>
    <dbReference type="NCBI Taxonomy" id="2781979"/>
    <lineage>
        <taxon>Bacteria</taxon>
        <taxon>Pseudomonadati</taxon>
        <taxon>Pseudomonadota</taxon>
        <taxon>Gammaproteobacteria</taxon>
        <taxon>Oceanospirillales</taxon>
        <taxon>Oceanospirillaceae</taxon>
        <taxon>Pontibacterium</taxon>
    </lineage>
</organism>
<evidence type="ECO:0000313" key="2">
    <source>
        <dbReference type="Proteomes" id="UP000640333"/>
    </source>
</evidence>